<evidence type="ECO:0000313" key="3">
    <source>
        <dbReference type="EMBL" id="AYM53942.1"/>
    </source>
</evidence>
<reference evidence="3" key="1">
    <citation type="journal article" date="2018" name="J. Ind. Microbiol. Biotechnol.">
        <title>Genome mining reveals uncommon alkylpyrones as type III PKS products from myxobacteria.</title>
        <authorList>
            <person name="Hug J.J."/>
            <person name="Panter F."/>
            <person name="Krug D."/>
            <person name="Muller R."/>
        </authorList>
    </citation>
    <scope>NUCLEOTIDE SEQUENCE</scope>
    <source>
        <strain evidence="3">MCy6431</strain>
    </source>
</reference>
<evidence type="ECO:0000256" key="1">
    <source>
        <dbReference type="SAM" id="MobiDB-lite"/>
    </source>
</evidence>
<feature type="chain" id="PRO_5019205669" description="Lipoprotein" evidence="2">
    <location>
        <begin position="26"/>
        <end position="473"/>
    </location>
</feature>
<evidence type="ECO:0000256" key="2">
    <source>
        <dbReference type="SAM" id="SignalP"/>
    </source>
</evidence>
<protein>
    <recommendedName>
        <fullName evidence="4">Lipoprotein</fullName>
    </recommendedName>
</protein>
<accession>A0A3S7UYW2</accession>
<evidence type="ECO:0008006" key="4">
    <source>
        <dbReference type="Google" id="ProtNLM"/>
    </source>
</evidence>
<dbReference type="PANTHER" id="PTHR42754">
    <property type="entry name" value="ENDOGLUCANASE"/>
    <property type="match status" value="1"/>
</dbReference>
<dbReference type="PANTHER" id="PTHR42754:SF1">
    <property type="entry name" value="LIPOPROTEIN"/>
    <property type="match status" value="1"/>
</dbReference>
<sequence length="473" mass="49925">MRGGWGWRWGACAALALAACGGPVAEEEGHEGDWQGPSEVAPLMKGADSEPAPVAAAASGGTRWSQTLDGVGKEFIAGLGHDSEGNVATAVNLAEASLSDAMLDGEGMLASYEPDTFVVAKYGAAGERLWSLHLKGFAEALTVDSRSHVIVTGRNPAGADFGGGPLPAGRFILKLDGDGDFVWAHSLESLGVSSAFSLHRVDADRWGNLALVGNLPDEAAGLVPALLKLGPDGDFLWLHTDTREGRARGVAADSEGHFYLTGYYFARQPGETDYVPFLAKLDAAGNVLWERTLDTEYGATGGVAVHGNRVLMTGYFIKPVTFMGQTYRAQGSWSDAFVAAFDREGNERWMRAFGFSGLDVSMDYDDGAVVVGRYEDGDDLGTGRLAGVPGVQANLFVAKLDRIDGSLRWVRSFPMNHPPNTDVSGDRYFVSSHVTTGECAVAGSRSSAMDLGAGMMAAPRGGKRDAFLGGFDP</sequence>
<dbReference type="SUPFAM" id="SSF101898">
    <property type="entry name" value="NHL repeat"/>
    <property type="match status" value="1"/>
</dbReference>
<dbReference type="AlphaFoldDB" id="A0A3S7UYW2"/>
<name>A0A3S7UYW2_CORCK</name>
<organism evidence="3">
    <name type="scientific">Corallococcus coralloides</name>
    <name type="common">Myxococcus coralloides</name>
    <dbReference type="NCBI Taxonomy" id="184914"/>
    <lineage>
        <taxon>Bacteria</taxon>
        <taxon>Pseudomonadati</taxon>
        <taxon>Myxococcota</taxon>
        <taxon>Myxococcia</taxon>
        <taxon>Myxococcales</taxon>
        <taxon>Cystobacterineae</taxon>
        <taxon>Myxococcaceae</taxon>
        <taxon>Corallococcus</taxon>
    </lineage>
</organism>
<feature type="region of interest" description="Disordered" evidence="1">
    <location>
        <begin position="25"/>
        <end position="55"/>
    </location>
</feature>
<dbReference type="EMBL" id="MH908913">
    <property type="protein sequence ID" value="AYM53942.1"/>
    <property type="molecule type" value="Genomic_DNA"/>
</dbReference>
<feature type="signal peptide" evidence="2">
    <location>
        <begin position="1"/>
        <end position="25"/>
    </location>
</feature>
<keyword evidence="2" id="KW-0732">Signal</keyword>
<dbReference type="PROSITE" id="PS51257">
    <property type="entry name" value="PROKAR_LIPOPROTEIN"/>
    <property type="match status" value="1"/>
</dbReference>
<proteinExistence type="predicted"/>